<name>A0A9P4UV19_9PEZI</name>
<dbReference type="InterPro" id="IPR050438">
    <property type="entry name" value="LMW_PTPase"/>
</dbReference>
<dbReference type="Pfam" id="PF01451">
    <property type="entry name" value="LMWPc"/>
    <property type="match status" value="1"/>
</dbReference>
<comment type="similarity">
    <text evidence="1">Belongs to the low molecular weight phosphotyrosine protein phosphatase family.</text>
</comment>
<evidence type="ECO:0000256" key="2">
    <source>
        <dbReference type="ARBA" id="ARBA00022801"/>
    </source>
</evidence>
<feature type="active site" description="Proton donor" evidence="4">
    <location>
        <position position="336"/>
    </location>
</feature>
<dbReference type="GO" id="GO:0004725">
    <property type="term" value="F:protein tyrosine phosphatase activity"/>
    <property type="evidence" value="ECO:0007669"/>
    <property type="project" value="InterPro"/>
</dbReference>
<feature type="active site" evidence="4">
    <location>
        <position position="207"/>
    </location>
</feature>
<dbReference type="InterPro" id="IPR036196">
    <property type="entry name" value="Ptyr_pPase_sf"/>
</dbReference>
<sequence length="373" mass="41398">MAKTQPQNASPDTRNVERLWLSDDHPICQQPCLVCLMGAVSVSTLVRQPGRAKDQQFQGLRFGQRHSALGMSLSPGHGNECKAIAHAFCNSTSKLLVVLETPKRSRVDPVQGDVLGRGEVEFNAKCFFVKLANLSSSVSKNCSKINWHKQSIWTSARCTPHTPNPYRDFMAPSTETTGDPSTTSSSATTVPKKQYSVLFVCLGNICRSPMAEGTFRNLTHFNSSTAAHPLIKEVDSCGTGAYHSGDPPDPRTMSVLTQHKIKDYDHFARKVRVPEDFKEYDFLLGMDENNVFNLRDMARRAVSKGLLSQEEGDEAQRRIHLYGEFGGKGKREEVDDPYYGGRNGFDIAYEQVTRFGKGLLTRIEEEAGRADSA</sequence>
<dbReference type="OrthoDB" id="3388at2759"/>
<keyword evidence="3" id="KW-0904">Protein phosphatase</keyword>
<evidence type="ECO:0000256" key="4">
    <source>
        <dbReference type="PIRSR" id="PIRSR617867-1"/>
    </source>
</evidence>
<dbReference type="EMBL" id="MU003765">
    <property type="protein sequence ID" value="KAF2726313.1"/>
    <property type="molecule type" value="Genomic_DNA"/>
</dbReference>
<dbReference type="Gene3D" id="3.40.50.2300">
    <property type="match status" value="1"/>
</dbReference>
<dbReference type="InterPro" id="IPR023485">
    <property type="entry name" value="Ptyr_pPase"/>
</dbReference>
<dbReference type="AlphaFoldDB" id="A0A9P4UV19"/>
<dbReference type="PRINTS" id="PR00719">
    <property type="entry name" value="LMWPTPASE"/>
</dbReference>
<evidence type="ECO:0000256" key="1">
    <source>
        <dbReference type="ARBA" id="ARBA00011063"/>
    </source>
</evidence>
<dbReference type="InterPro" id="IPR017867">
    <property type="entry name" value="Tyr_phospatase_low_mol_wt"/>
</dbReference>
<dbReference type="Proteomes" id="UP000799441">
    <property type="component" value="Unassembled WGS sequence"/>
</dbReference>
<evidence type="ECO:0000313" key="7">
    <source>
        <dbReference type="Proteomes" id="UP000799441"/>
    </source>
</evidence>
<feature type="active site" description="Nucleophile" evidence="4">
    <location>
        <position position="201"/>
    </location>
</feature>
<gene>
    <name evidence="6" type="ORF">K431DRAFT_290163</name>
</gene>
<evidence type="ECO:0000259" key="5">
    <source>
        <dbReference type="SMART" id="SM00226"/>
    </source>
</evidence>
<dbReference type="PANTHER" id="PTHR11717:SF7">
    <property type="entry name" value="LOW MOLECULAR WEIGHT PHOSPHOTYROSINE PROTEIN PHOSPHATASE"/>
    <property type="match status" value="1"/>
</dbReference>
<reference evidence="6" key="1">
    <citation type="journal article" date="2020" name="Stud. Mycol.">
        <title>101 Dothideomycetes genomes: a test case for predicting lifestyles and emergence of pathogens.</title>
        <authorList>
            <person name="Haridas S."/>
            <person name="Albert R."/>
            <person name="Binder M."/>
            <person name="Bloem J."/>
            <person name="Labutti K."/>
            <person name="Salamov A."/>
            <person name="Andreopoulos B."/>
            <person name="Baker S."/>
            <person name="Barry K."/>
            <person name="Bills G."/>
            <person name="Bluhm B."/>
            <person name="Cannon C."/>
            <person name="Castanera R."/>
            <person name="Culley D."/>
            <person name="Daum C."/>
            <person name="Ezra D."/>
            <person name="Gonzalez J."/>
            <person name="Henrissat B."/>
            <person name="Kuo A."/>
            <person name="Liang C."/>
            <person name="Lipzen A."/>
            <person name="Lutzoni F."/>
            <person name="Magnuson J."/>
            <person name="Mondo S."/>
            <person name="Nolan M."/>
            <person name="Ohm R."/>
            <person name="Pangilinan J."/>
            <person name="Park H.-J."/>
            <person name="Ramirez L."/>
            <person name="Alfaro M."/>
            <person name="Sun H."/>
            <person name="Tritt A."/>
            <person name="Yoshinaga Y."/>
            <person name="Zwiers L.-H."/>
            <person name="Turgeon B."/>
            <person name="Goodwin S."/>
            <person name="Spatafora J."/>
            <person name="Crous P."/>
            <person name="Grigoriev I."/>
        </authorList>
    </citation>
    <scope>NUCLEOTIDE SEQUENCE</scope>
    <source>
        <strain evidence="6">CBS 116435</strain>
    </source>
</reference>
<dbReference type="SUPFAM" id="SSF52788">
    <property type="entry name" value="Phosphotyrosine protein phosphatases I"/>
    <property type="match status" value="1"/>
</dbReference>
<evidence type="ECO:0000256" key="3">
    <source>
        <dbReference type="ARBA" id="ARBA00022912"/>
    </source>
</evidence>
<comment type="caution">
    <text evidence="6">The sequence shown here is derived from an EMBL/GenBank/DDBJ whole genome shotgun (WGS) entry which is preliminary data.</text>
</comment>
<proteinExistence type="inferred from homology"/>
<feature type="domain" description="Phosphotyrosine protein phosphatase I" evidence="5">
    <location>
        <begin position="195"/>
        <end position="362"/>
    </location>
</feature>
<accession>A0A9P4UV19</accession>
<dbReference type="SMART" id="SM00226">
    <property type="entry name" value="LMWPc"/>
    <property type="match status" value="1"/>
</dbReference>
<dbReference type="PANTHER" id="PTHR11717">
    <property type="entry name" value="LOW MOLECULAR WEIGHT PROTEIN TYROSINE PHOSPHATASE"/>
    <property type="match status" value="1"/>
</dbReference>
<keyword evidence="7" id="KW-1185">Reference proteome</keyword>
<dbReference type="CDD" id="cd16343">
    <property type="entry name" value="LMWPTP"/>
    <property type="match status" value="1"/>
</dbReference>
<keyword evidence="2" id="KW-0378">Hydrolase</keyword>
<evidence type="ECO:0000313" key="6">
    <source>
        <dbReference type="EMBL" id="KAF2726313.1"/>
    </source>
</evidence>
<organism evidence="6 7">
    <name type="scientific">Polychaeton citri CBS 116435</name>
    <dbReference type="NCBI Taxonomy" id="1314669"/>
    <lineage>
        <taxon>Eukaryota</taxon>
        <taxon>Fungi</taxon>
        <taxon>Dikarya</taxon>
        <taxon>Ascomycota</taxon>
        <taxon>Pezizomycotina</taxon>
        <taxon>Dothideomycetes</taxon>
        <taxon>Dothideomycetidae</taxon>
        <taxon>Capnodiales</taxon>
        <taxon>Capnodiaceae</taxon>
        <taxon>Polychaeton</taxon>
    </lineage>
</organism>
<protein>
    <submittedName>
        <fullName evidence="6">Phosphotyrosine protein phosphatases I</fullName>
    </submittedName>
</protein>